<dbReference type="Proteomes" id="UP000003412">
    <property type="component" value="Chromosome"/>
</dbReference>
<evidence type="ECO:0000313" key="2">
    <source>
        <dbReference type="Proteomes" id="UP000003412"/>
    </source>
</evidence>
<gene>
    <name evidence="1" type="ORF">NT05LM_1331</name>
</gene>
<reference evidence="1 2" key="1">
    <citation type="journal article" date="2010" name="Microbiol. Resour. Announc.">
        <title>Comparative genomics of the bacterial genus Listeria: Genome evolution is characterized by limited gene acquisition and limited gene loss.</title>
        <authorList>
            <person name="den Bakker H.C."/>
            <person name="Cummings C.A."/>
            <person name="Ferreira V."/>
            <person name="Vatta P."/>
            <person name="Orsi R.H."/>
            <person name="Degoricija L."/>
            <person name="Barker M."/>
            <person name="Petrauskene O."/>
            <person name="Furtado M.R."/>
            <person name="Wiedmann M."/>
        </authorList>
    </citation>
    <scope>NUCLEOTIDE SEQUENCE [LARGE SCALE GENOMIC DNA]</scope>
    <source>
        <strain evidence="1 2">FSL S4-120</strain>
    </source>
</reference>
<feature type="non-terminal residue" evidence="1">
    <location>
        <position position="1"/>
    </location>
</feature>
<accession>A0ABN0BY73</accession>
<protein>
    <submittedName>
        <fullName evidence="1">Envelope glycoprotein</fullName>
    </submittedName>
</protein>
<organism evidence="1 2">
    <name type="scientific">Listeria marthii FSL S4-120</name>
    <dbReference type="NCBI Taxonomy" id="702457"/>
    <lineage>
        <taxon>Bacteria</taxon>
        <taxon>Bacillati</taxon>
        <taxon>Bacillota</taxon>
        <taxon>Bacilli</taxon>
        <taxon>Bacillales</taxon>
        <taxon>Listeriaceae</taxon>
        <taxon>Listeria</taxon>
    </lineage>
</organism>
<proteinExistence type="predicted"/>
<evidence type="ECO:0000313" key="1">
    <source>
        <dbReference type="EMBL" id="EFR88091.1"/>
    </source>
</evidence>
<sequence length="58" mass="6358">EILSKVVFCDIINKDLLTEVSNQMGKVMNNTAHTAKKIKETTKGFRTSGSLCNSGEVQ</sequence>
<keyword evidence="2" id="KW-1185">Reference proteome</keyword>
<name>A0ABN0BY73_9LIST</name>
<keyword evidence="1" id="KW-0261">Viral envelope protein</keyword>
<comment type="caution">
    <text evidence="1">The sequence shown here is derived from an EMBL/GenBank/DDBJ whole genome shotgun (WGS) entry which is preliminary data.</text>
</comment>
<keyword evidence="1" id="KW-0946">Virion</keyword>
<dbReference type="EMBL" id="ADXF01000540">
    <property type="protein sequence ID" value="EFR88091.1"/>
    <property type="molecule type" value="Genomic_DNA"/>
</dbReference>